<sequence>MPASIRRSAAVRSVKKASPIPPQKHHNTNNRHGVLIPYSSPSGKGESEGADALGQVLVRRSPTTRLRMNLQPAEPRGTFKRALGAGPGGSEEAREGAKFPVRLGKKTLRRAGHGGSESGSSGSGEWDRARRHAVPRARARPDRTRLSAGIPRPAPRAPTPRQLRNAFSVRERFLISPSILTSDPQPPRNPVTPCLPPRSPARPPTGAAGDPNQPYLPQTLLSLSLCPISFQRERKGMRAVGERRGYPGHRRDLL</sequence>
<feature type="compositionally biased region" description="Pro residues" evidence="1">
    <location>
        <begin position="184"/>
        <end position="203"/>
    </location>
</feature>
<organism evidence="2 7">
    <name type="scientific">Vicugna pacos</name>
    <name type="common">Alpaca</name>
    <name type="synonym">Lama pacos</name>
    <dbReference type="NCBI Taxonomy" id="30538"/>
    <lineage>
        <taxon>Eukaryota</taxon>
        <taxon>Metazoa</taxon>
        <taxon>Chordata</taxon>
        <taxon>Craniata</taxon>
        <taxon>Vertebrata</taxon>
        <taxon>Euteleostomi</taxon>
        <taxon>Mammalia</taxon>
        <taxon>Eutheria</taxon>
        <taxon>Laurasiatheria</taxon>
        <taxon>Artiodactyla</taxon>
        <taxon>Tylopoda</taxon>
        <taxon>Camelidae</taxon>
        <taxon>Vicugna</taxon>
    </lineage>
</organism>
<dbReference type="GeneID" id="140697441"/>
<gene>
    <name evidence="3 4 5 6 7" type="primary">LOC140697441</name>
</gene>
<accession>A0ABM5DJX9</accession>
<evidence type="ECO:0000313" key="5">
    <source>
        <dbReference type="RefSeq" id="XP_072821209.1"/>
    </source>
</evidence>
<evidence type="ECO:0000256" key="1">
    <source>
        <dbReference type="SAM" id="MobiDB-lite"/>
    </source>
</evidence>
<evidence type="ECO:0000313" key="3">
    <source>
        <dbReference type="RefSeq" id="XP_072821207.1"/>
    </source>
</evidence>
<evidence type="ECO:0000313" key="2">
    <source>
        <dbReference type="Proteomes" id="UP001652581"/>
    </source>
</evidence>
<reference evidence="3 4" key="1">
    <citation type="submission" date="2025-05" db="UniProtKB">
        <authorList>
            <consortium name="RefSeq"/>
        </authorList>
    </citation>
    <scope>IDENTIFICATION</scope>
</reference>
<dbReference type="RefSeq" id="XP_072821208.1">
    <property type="nucleotide sequence ID" value="XM_072965107.1"/>
</dbReference>
<proteinExistence type="predicted"/>
<keyword evidence="2" id="KW-1185">Reference proteome</keyword>
<feature type="region of interest" description="Disordered" evidence="1">
    <location>
        <begin position="1"/>
        <end position="160"/>
    </location>
</feature>
<feature type="compositionally biased region" description="Basic residues" evidence="1">
    <location>
        <begin position="129"/>
        <end position="138"/>
    </location>
</feature>
<feature type="compositionally biased region" description="Basic residues" evidence="1">
    <location>
        <begin position="103"/>
        <end position="112"/>
    </location>
</feature>
<feature type="region of interest" description="Disordered" evidence="1">
    <location>
        <begin position="178"/>
        <end position="215"/>
    </location>
</feature>
<evidence type="ECO:0000313" key="7">
    <source>
        <dbReference type="RefSeq" id="XP_072821211.1"/>
    </source>
</evidence>
<evidence type="ECO:0000313" key="6">
    <source>
        <dbReference type="RefSeq" id="XP_072821210.1"/>
    </source>
</evidence>
<dbReference type="RefSeq" id="XP_072821211.1">
    <property type="nucleotide sequence ID" value="XM_072965110.1"/>
</dbReference>
<dbReference type="RefSeq" id="XP_072821210.1">
    <property type="nucleotide sequence ID" value="XM_072965109.1"/>
</dbReference>
<dbReference type="RefSeq" id="XP_072821209.1">
    <property type="nucleotide sequence ID" value="XM_072965108.1"/>
</dbReference>
<name>A0ABM5DJX9_VICPA</name>
<protein>
    <submittedName>
        <fullName evidence="3 4">Uncharacterized protein</fullName>
    </submittedName>
</protein>
<dbReference type="RefSeq" id="XP_072821207.1">
    <property type="nucleotide sequence ID" value="XM_072965106.1"/>
</dbReference>
<dbReference type="Proteomes" id="UP001652581">
    <property type="component" value="Chromosome 7"/>
</dbReference>
<evidence type="ECO:0000313" key="4">
    <source>
        <dbReference type="RefSeq" id="XP_072821208.1"/>
    </source>
</evidence>